<evidence type="ECO:0000313" key="2">
    <source>
        <dbReference type="EMBL" id="NLQ24545.1"/>
    </source>
</evidence>
<comment type="caution">
    <text evidence="2">The sequence shown here is derived from an EMBL/GenBank/DDBJ whole genome shotgun (WGS) entry which is preliminary data.</text>
</comment>
<feature type="chain" id="PRO_5045618111" evidence="1">
    <location>
        <begin position="22"/>
        <end position="323"/>
    </location>
</feature>
<sequence length="323" mass="36046">MKKSLSVLIASLCLSTFSVNSEEYKWDAEIISKNYDLSIAGNANYTSPIVINGSVVSNKLNITHFDINNIYLKLQQETTTRLIPEISKIVEKASIHLRSVQATYSAPIKFKLTGKSNGGIEVKVTIPNLNIVAKAEKSWYLDVKAKLNMSNIVVSGDYNLITGVIDNPQFSATKSVDVDSNFGPFLGPLEMLTIDKIAEYIISIGVTKVITQTLLSVQNSDTKILGLDQIVQPNKYIVNNIDVGQFIKESLSGLLDKQYIEVTLYQQSLTPEPMPYRCFEPSNVTWSNNIAEVHLSGKHFLRIKRDTTQKCTWNWGSGQQPDY</sequence>
<keyword evidence="3" id="KW-1185">Reference proteome</keyword>
<evidence type="ECO:0000256" key="1">
    <source>
        <dbReference type="SAM" id="SignalP"/>
    </source>
</evidence>
<name>A0ABX1KQR4_9GAMM</name>
<dbReference type="RefSeq" id="WP_105251462.1">
    <property type="nucleotide sequence ID" value="NZ_JABAEB010000011.1"/>
</dbReference>
<gene>
    <name evidence="2" type="ORF">HGO26_16870</name>
</gene>
<accession>A0ABX1KQR4</accession>
<keyword evidence="1" id="KW-0732">Signal</keyword>
<dbReference type="Proteomes" id="UP000527352">
    <property type="component" value="Unassembled WGS sequence"/>
</dbReference>
<feature type="signal peptide" evidence="1">
    <location>
        <begin position="1"/>
        <end position="21"/>
    </location>
</feature>
<reference evidence="2 3" key="1">
    <citation type="submission" date="2020-04" db="EMBL/GenBank/DDBJ databases">
        <title>The first description of lens atrophy caused by putative novel Shewanella sp. that is a new emerging pathogen for cultured rainbow trout?</title>
        <authorList>
            <person name="Saticioglu I.B."/>
            <person name="Duman M."/>
            <person name="Altun S."/>
        </authorList>
    </citation>
    <scope>NUCLEOTIDE SEQUENCE [LARGE SCALE GENOMIC DNA]</scope>
    <source>
        <strain evidence="2 3">S-1</strain>
    </source>
</reference>
<organism evidence="2 3">
    <name type="scientific">Shewanella oncorhynchi</name>
    <dbReference type="NCBI Taxonomy" id="2726434"/>
    <lineage>
        <taxon>Bacteria</taxon>
        <taxon>Pseudomonadati</taxon>
        <taxon>Pseudomonadota</taxon>
        <taxon>Gammaproteobacteria</taxon>
        <taxon>Alteromonadales</taxon>
        <taxon>Shewanellaceae</taxon>
        <taxon>Shewanella</taxon>
    </lineage>
</organism>
<evidence type="ECO:0000313" key="3">
    <source>
        <dbReference type="Proteomes" id="UP000527352"/>
    </source>
</evidence>
<protein>
    <submittedName>
        <fullName evidence="2">Uncharacterized protein</fullName>
    </submittedName>
</protein>
<dbReference type="EMBL" id="JABAEB010000011">
    <property type="protein sequence ID" value="NLQ24545.1"/>
    <property type="molecule type" value="Genomic_DNA"/>
</dbReference>
<proteinExistence type="predicted"/>